<evidence type="ECO:0000256" key="10">
    <source>
        <dbReference type="ARBA" id="ARBA00023004"/>
    </source>
</evidence>
<evidence type="ECO:0000256" key="4">
    <source>
        <dbReference type="ARBA" id="ARBA00010617"/>
    </source>
</evidence>
<dbReference type="InterPro" id="IPR001128">
    <property type="entry name" value="Cyt_P450"/>
</dbReference>
<dbReference type="FunFam" id="1.10.630.10:FF:000238">
    <property type="entry name" value="Cytochrome P450 2A6"/>
    <property type="match status" value="1"/>
</dbReference>
<dbReference type="AlphaFoldDB" id="A0A498LJI9"/>
<evidence type="ECO:0000256" key="5">
    <source>
        <dbReference type="ARBA" id="ARBA00022617"/>
    </source>
</evidence>
<evidence type="ECO:0000256" key="8">
    <source>
        <dbReference type="ARBA" id="ARBA00022848"/>
    </source>
</evidence>
<dbReference type="SUPFAM" id="SSF48264">
    <property type="entry name" value="Cytochrome P450"/>
    <property type="match status" value="1"/>
</dbReference>
<dbReference type="GO" id="GO:0005789">
    <property type="term" value="C:endoplasmic reticulum membrane"/>
    <property type="evidence" value="ECO:0007669"/>
    <property type="project" value="UniProtKB-SubCell"/>
</dbReference>
<dbReference type="PANTHER" id="PTHR24300:SF346">
    <property type="entry name" value="CYTOCHROME P450 2C44"/>
    <property type="match status" value="1"/>
</dbReference>
<evidence type="ECO:0000256" key="11">
    <source>
        <dbReference type="ARBA" id="ARBA00023033"/>
    </source>
</evidence>
<dbReference type="Pfam" id="PF00067">
    <property type="entry name" value="p450"/>
    <property type="match status" value="1"/>
</dbReference>
<evidence type="ECO:0000256" key="14">
    <source>
        <dbReference type="RuleBase" id="RU000461"/>
    </source>
</evidence>
<dbReference type="GO" id="GO:0006805">
    <property type="term" value="P:xenobiotic metabolic process"/>
    <property type="evidence" value="ECO:0007669"/>
    <property type="project" value="TreeGrafter"/>
</dbReference>
<keyword evidence="11 14" id="KW-0503">Monooxygenase</keyword>
<dbReference type="STRING" id="84645.A0A498LJI9"/>
<keyword evidence="6 13" id="KW-0479">Metal-binding</keyword>
<sequence>MDLLLALKTNIVSVVMAVLALFLLWKIRGKQSRFDRLPPGPAPNLLLGNLLQFNIKEAYKYYLELSEKYGSVATIWLANTPVVIISGYQALKETMIGLGEEFSGRAIYPLLMKSTYGYGVLSTSGHRWKEMRKFSLATLKNFGMGRRSIEERVKEEAENLVEMFKKCEGSAFSPADMLLNAVSNVICSIVFGQRFEFEDPQFKSLLRTVNTYFAILSSPLGQDVMVFPLLSSVLKDPKLWKNPNCFDPENFLDADGRFQKNDAFVVFGMGKRACLGEALVRIELFIFFTSLLQHFTFKAMVPPVELDTTPTNCSFGRMPRTYECYAISRK</sequence>
<keyword evidence="15" id="KW-0812">Transmembrane</keyword>
<accession>A0A498LJI9</accession>
<dbReference type="GO" id="GO:0020037">
    <property type="term" value="F:heme binding"/>
    <property type="evidence" value="ECO:0007669"/>
    <property type="project" value="InterPro"/>
</dbReference>
<evidence type="ECO:0000313" key="16">
    <source>
        <dbReference type="EMBL" id="RXN07663.1"/>
    </source>
</evidence>
<keyword evidence="7" id="KW-0256">Endoplasmic reticulum</keyword>
<evidence type="ECO:0000256" key="6">
    <source>
        <dbReference type="ARBA" id="ARBA00022723"/>
    </source>
</evidence>
<dbReference type="InterPro" id="IPR002401">
    <property type="entry name" value="Cyt_P450_E_grp-I"/>
</dbReference>
<dbReference type="InterPro" id="IPR050182">
    <property type="entry name" value="Cytochrome_P450_fam2"/>
</dbReference>
<keyword evidence="12 15" id="KW-0472">Membrane</keyword>
<dbReference type="InterPro" id="IPR017972">
    <property type="entry name" value="Cyt_P450_CS"/>
</dbReference>
<dbReference type="GO" id="GO:0005506">
    <property type="term" value="F:iron ion binding"/>
    <property type="evidence" value="ECO:0007669"/>
    <property type="project" value="InterPro"/>
</dbReference>
<reference evidence="16 17" key="1">
    <citation type="submission" date="2018-03" db="EMBL/GenBank/DDBJ databases">
        <title>Draft genome sequence of Rohu Carp (Labeo rohita).</title>
        <authorList>
            <person name="Das P."/>
            <person name="Kushwaha B."/>
            <person name="Joshi C.G."/>
            <person name="Kumar D."/>
            <person name="Nagpure N.S."/>
            <person name="Sahoo L."/>
            <person name="Das S.P."/>
            <person name="Bit A."/>
            <person name="Patnaik S."/>
            <person name="Meher P.K."/>
            <person name="Jayasankar P."/>
            <person name="Koringa P.G."/>
            <person name="Patel N.V."/>
            <person name="Hinsu A.T."/>
            <person name="Kumar R."/>
            <person name="Pandey M."/>
            <person name="Agarwal S."/>
            <person name="Srivastava S."/>
            <person name="Singh M."/>
            <person name="Iquebal M.A."/>
            <person name="Jaiswal S."/>
            <person name="Angadi U.B."/>
            <person name="Kumar N."/>
            <person name="Raza M."/>
            <person name="Shah T.M."/>
            <person name="Rai A."/>
            <person name="Jena J.K."/>
        </authorList>
    </citation>
    <scope>NUCLEOTIDE SEQUENCE [LARGE SCALE GENOMIC DNA]</scope>
    <source>
        <strain evidence="16">DASCIFA01</strain>
        <tissue evidence="16">Testis</tissue>
    </source>
</reference>
<comment type="caution">
    <text evidence="16">The sequence shown here is derived from an EMBL/GenBank/DDBJ whole genome shotgun (WGS) entry which is preliminary data.</text>
</comment>
<dbReference type="PROSITE" id="PS00086">
    <property type="entry name" value="CYTOCHROME_P450"/>
    <property type="match status" value="1"/>
</dbReference>
<dbReference type="PANTHER" id="PTHR24300">
    <property type="entry name" value="CYTOCHROME P450 508A4-RELATED"/>
    <property type="match status" value="1"/>
</dbReference>
<dbReference type="Gene3D" id="1.10.630.10">
    <property type="entry name" value="Cytochrome P450"/>
    <property type="match status" value="2"/>
</dbReference>
<feature type="binding site" description="axial binding residue" evidence="13">
    <location>
        <position position="274"/>
    </location>
    <ligand>
        <name>heme</name>
        <dbReference type="ChEBI" id="CHEBI:30413"/>
    </ligand>
    <ligandPart>
        <name>Fe</name>
        <dbReference type="ChEBI" id="CHEBI:18248"/>
    </ligandPart>
</feature>
<name>A0A498LJI9_LABRO</name>
<comment type="cofactor">
    <cofactor evidence="1 13">
        <name>heme</name>
        <dbReference type="ChEBI" id="CHEBI:30413"/>
    </cofactor>
</comment>
<dbReference type="EMBL" id="QBIY01013344">
    <property type="protein sequence ID" value="RXN07663.1"/>
    <property type="molecule type" value="Genomic_DNA"/>
</dbReference>
<evidence type="ECO:0000313" key="17">
    <source>
        <dbReference type="Proteomes" id="UP000290572"/>
    </source>
</evidence>
<dbReference type="PRINTS" id="PR00463">
    <property type="entry name" value="EP450I"/>
</dbReference>
<gene>
    <name evidence="16" type="ORF">ROHU_011893</name>
</gene>
<evidence type="ECO:0000256" key="1">
    <source>
        <dbReference type="ARBA" id="ARBA00001971"/>
    </source>
</evidence>
<organism evidence="16 17">
    <name type="scientific">Labeo rohita</name>
    <name type="common">Indian major carp</name>
    <name type="synonym">Cyprinus rohita</name>
    <dbReference type="NCBI Taxonomy" id="84645"/>
    <lineage>
        <taxon>Eukaryota</taxon>
        <taxon>Metazoa</taxon>
        <taxon>Chordata</taxon>
        <taxon>Craniata</taxon>
        <taxon>Vertebrata</taxon>
        <taxon>Euteleostomi</taxon>
        <taxon>Actinopterygii</taxon>
        <taxon>Neopterygii</taxon>
        <taxon>Teleostei</taxon>
        <taxon>Ostariophysi</taxon>
        <taxon>Cypriniformes</taxon>
        <taxon>Cyprinidae</taxon>
        <taxon>Labeoninae</taxon>
        <taxon>Labeonini</taxon>
        <taxon>Labeo</taxon>
    </lineage>
</organism>
<evidence type="ECO:0000256" key="2">
    <source>
        <dbReference type="ARBA" id="ARBA00004174"/>
    </source>
</evidence>
<evidence type="ECO:0000256" key="9">
    <source>
        <dbReference type="ARBA" id="ARBA00023002"/>
    </source>
</evidence>
<keyword evidence="10 13" id="KW-0408">Iron</keyword>
<proteinExistence type="inferred from homology"/>
<dbReference type="GO" id="GO:0016712">
    <property type="term" value="F:oxidoreductase activity, acting on paired donors, with incorporation or reduction of molecular oxygen, reduced flavin or flavoprotein as one donor, and incorporation of one atom of oxygen"/>
    <property type="evidence" value="ECO:0007669"/>
    <property type="project" value="TreeGrafter"/>
</dbReference>
<dbReference type="Proteomes" id="UP000290572">
    <property type="component" value="Unassembled WGS sequence"/>
</dbReference>
<feature type="transmembrane region" description="Helical" evidence="15">
    <location>
        <begin position="6"/>
        <end position="25"/>
    </location>
</feature>
<comment type="subcellular location">
    <subcellularLocation>
        <location evidence="3">Endoplasmic reticulum membrane</location>
        <topology evidence="3">Peripheral membrane protein</topology>
    </subcellularLocation>
    <subcellularLocation>
        <location evidence="2">Microsome membrane</location>
        <topology evidence="2">Peripheral membrane protein</topology>
    </subcellularLocation>
</comment>
<keyword evidence="5 13" id="KW-0349">Heme</keyword>
<keyword evidence="17" id="KW-1185">Reference proteome</keyword>
<keyword evidence="15" id="KW-1133">Transmembrane helix</keyword>
<protein>
    <submittedName>
        <fullName evidence="16">Cytochrome P450 2M1-like protein</fullName>
    </submittedName>
</protein>
<dbReference type="GO" id="GO:0006082">
    <property type="term" value="P:organic acid metabolic process"/>
    <property type="evidence" value="ECO:0007669"/>
    <property type="project" value="TreeGrafter"/>
</dbReference>
<evidence type="ECO:0000256" key="13">
    <source>
        <dbReference type="PIRSR" id="PIRSR602401-1"/>
    </source>
</evidence>
<evidence type="ECO:0000256" key="15">
    <source>
        <dbReference type="SAM" id="Phobius"/>
    </source>
</evidence>
<keyword evidence="9 14" id="KW-0560">Oxidoreductase</keyword>
<evidence type="ECO:0000256" key="7">
    <source>
        <dbReference type="ARBA" id="ARBA00022824"/>
    </source>
</evidence>
<dbReference type="InterPro" id="IPR036396">
    <property type="entry name" value="Cyt_P450_sf"/>
</dbReference>
<keyword evidence="8" id="KW-0492">Microsome</keyword>
<evidence type="ECO:0000256" key="3">
    <source>
        <dbReference type="ARBA" id="ARBA00004406"/>
    </source>
</evidence>
<evidence type="ECO:0000256" key="12">
    <source>
        <dbReference type="ARBA" id="ARBA00023136"/>
    </source>
</evidence>
<comment type="similarity">
    <text evidence="4 14">Belongs to the cytochrome P450 family.</text>
</comment>